<evidence type="ECO:0000256" key="1">
    <source>
        <dbReference type="ARBA" id="ARBA00004141"/>
    </source>
</evidence>
<feature type="region of interest" description="Disordered" evidence="12">
    <location>
        <begin position="1"/>
        <end position="22"/>
    </location>
</feature>
<gene>
    <name evidence="15" type="ORF">SEV965_LOCUS22777</name>
</gene>
<feature type="transmembrane region" description="Helical" evidence="13">
    <location>
        <begin position="385"/>
        <end position="407"/>
    </location>
</feature>
<dbReference type="EMBL" id="CAJNOU010001634">
    <property type="protein sequence ID" value="CAF1232494.1"/>
    <property type="molecule type" value="Genomic_DNA"/>
</dbReference>
<feature type="transmembrane region" description="Helical" evidence="13">
    <location>
        <begin position="322"/>
        <end position="346"/>
    </location>
</feature>
<sequence>MQSFDTTLVSSDANQSDPIVDRKSSHDYRRLIRKGRSVFQTNDLLSVPEDPDIINVEKLFEVELMKTKKLKDDKNLHYQDRITINVSGLHFETLKSTLAFYPDTLLGEEALAQIRKDENLKELRKISLPRNPFRRYLWATLEHPEFSFIAKFIQILSVFIILLSTMALAVETLPKYKNLSSEICSSDTSEGNSITIGQANSTDQSSIAKSNCHTYFSSPFTVIQTVCVIYFTLELILRMISMPSLCGFIKDLMNWIDILAILPYYIGLAIFFSNGGSNGHSNAQAALQLLRILRFVRVFKFYRVFRNIKAIRVLAITLSESIVDFIILAVLLTLLGFVFGAIVYYIENDVNPTVFNSIFTATYWGMITITTVGYGDLAPATPGGRIIACFCAISGTGTIAMLTSILVDRYQRVYNRRLYIKPKEIHFDDIFNNESGDRELKPRRQDRYSQTLNDIHDVQEQQQQQQDILRIDQDQYPTQKKDNEENSDSSVTNTIDHNENQIHFIEHDLPNTISAVYYNKNRADSNMEFDSNSNNTEFHITCRSTSGEFSFHRKVKF</sequence>
<comment type="subcellular location">
    <subcellularLocation>
        <location evidence="1">Membrane</location>
        <topology evidence="1">Multi-pass membrane protein</topology>
    </subcellularLocation>
</comment>
<dbReference type="Pfam" id="PF00520">
    <property type="entry name" value="Ion_trans"/>
    <property type="match status" value="1"/>
</dbReference>
<organism evidence="15 16">
    <name type="scientific">Rotaria sordida</name>
    <dbReference type="NCBI Taxonomy" id="392033"/>
    <lineage>
        <taxon>Eukaryota</taxon>
        <taxon>Metazoa</taxon>
        <taxon>Spiralia</taxon>
        <taxon>Gnathifera</taxon>
        <taxon>Rotifera</taxon>
        <taxon>Eurotatoria</taxon>
        <taxon>Bdelloidea</taxon>
        <taxon>Philodinida</taxon>
        <taxon>Philodinidae</taxon>
        <taxon>Rotaria</taxon>
    </lineage>
</organism>
<feature type="domain" description="Ion transport" evidence="14">
    <location>
        <begin position="151"/>
        <end position="416"/>
    </location>
</feature>
<keyword evidence="5" id="KW-0631">Potassium channel</keyword>
<dbReference type="InterPro" id="IPR027359">
    <property type="entry name" value="Volt_channel_dom_sf"/>
</dbReference>
<keyword evidence="6" id="KW-0851">Voltage-gated channel</keyword>
<keyword evidence="11" id="KW-0407">Ion channel</keyword>
<evidence type="ECO:0000256" key="12">
    <source>
        <dbReference type="SAM" id="MobiDB-lite"/>
    </source>
</evidence>
<keyword evidence="3" id="KW-0633">Potassium transport</keyword>
<reference evidence="15" key="1">
    <citation type="submission" date="2021-02" db="EMBL/GenBank/DDBJ databases">
        <authorList>
            <person name="Nowell W R."/>
        </authorList>
    </citation>
    <scope>NUCLEOTIDE SEQUENCE</scope>
</reference>
<comment type="caution">
    <text evidence="15">The sequence shown here is derived from an EMBL/GenBank/DDBJ whole genome shotgun (WGS) entry which is preliminary data.</text>
</comment>
<dbReference type="Gene3D" id="3.30.710.10">
    <property type="entry name" value="Potassium Channel Kv1.1, Chain A"/>
    <property type="match status" value="1"/>
</dbReference>
<dbReference type="GO" id="GO:0001508">
    <property type="term" value="P:action potential"/>
    <property type="evidence" value="ECO:0007669"/>
    <property type="project" value="TreeGrafter"/>
</dbReference>
<feature type="compositionally biased region" description="Polar residues" evidence="12">
    <location>
        <begin position="1"/>
        <end position="17"/>
    </location>
</feature>
<dbReference type="SUPFAM" id="SSF54695">
    <property type="entry name" value="POZ domain"/>
    <property type="match status" value="1"/>
</dbReference>
<keyword evidence="7" id="KW-0630">Potassium</keyword>
<dbReference type="Gene3D" id="1.10.287.70">
    <property type="match status" value="1"/>
</dbReference>
<evidence type="ECO:0000256" key="3">
    <source>
        <dbReference type="ARBA" id="ARBA00022538"/>
    </source>
</evidence>
<dbReference type="AlphaFoldDB" id="A0A814YSN4"/>
<dbReference type="SUPFAM" id="SSF81324">
    <property type="entry name" value="Voltage-gated potassium channels"/>
    <property type="match status" value="1"/>
</dbReference>
<evidence type="ECO:0000256" key="8">
    <source>
        <dbReference type="ARBA" id="ARBA00022989"/>
    </source>
</evidence>
<dbReference type="PANTHER" id="PTHR11537">
    <property type="entry name" value="VOLTAGE-GATED POTASSIUM CHANNEL"/>
    <property type="match status" value="1"/>
</dbReference>
<feature type="transmembrane region" description="Helical" evidence="13">
    <location>
        <begin position="148"/>
        <end position="170"/>
    </location>
</feature>
<evidence type="ECO:0000313" key="16">
    <source>
        <dbReference type="Proteomes" id="UP000663889"/>
    </source>
</evidence>
<proteinExistence type="predicted"/>
<dbReference type="InterPro" id="IPR005821">
    <property type="entry name" value="Ion_trans_dom"/>
</dbReference>
<evidence type="ECO:0000256" key="2">
    <source>
        <dbReference type="ARBA" id="ARBA00022448"/>
    </source>
</evidence>
<evidence type="ECO:0000259" key="14">
    <source>
        <dbReference type="Pfam" id="PF00520"/>
    </source>
</evidence>
<keyword evidence="10 13" id="KW-0472">Membrane</keyword>
<protein>
    <recommendedName>
        <fullName evidence="14">Ion transport domain-containing protein</fullName>
    </recommendedName>
</protein>
<evidence type="ECO:0000256" key="4">
    <source>
        <dbReference type="ARBA" id="ARBA00022692"/>
    </source>
</evidence>
<name>A0A814YSN4_9BILA</name>
<keyword evidence="8 13" id="KW-1133">Transmembrane helix</keyword>
<keyword evidence="4 13" id="KW-0812">Transmembrane</keyword>
<evidence type="ECO:0000256" key="11">
    <source>
        <dbReference type="ARBA" id="ARBA00023303"/>
    </source>
</evidence>
<dbReference type="Gene3D" id="1.20.120.350">
    <property type="entry name" value="Voltage-gated potassium channels. Chain C"/>
    <property type="match status" value="1"/>
</dbReference>
<dbReference type="PRINTS" id="PR00169">
    <property type="entry name" value="KCHANNEL"/>
</dbReference>
<dbReference type="GO" id="GO:0008076">
    <property type="term" value="C:voltage-gated potassium channel complex"/>
    <property type="evidence" value="ECO:0007669"/>
    <property type="project" value="InterPro"/>
</dbReference>
<feature type="transmembrane region" description="Helical" evidence="13">
    <location>
        <begin position="220"/>
        <end position="240"/>
    </location>
</feature>
<evidence type="ECO:0000256" key="6">
    <source>
        <dbReference type="ARBA" id="ARBA00022882"/>
    </source>
</evidence>
<evidence type="ECO:0000256" key="5">
    <source>
        <dbReference type="ARBA" id="ARBA00022826"/>
    </source>
</evidence>
<dbReference type="GO" id="GO:0005251">
    <property type="term" value="F:delayed rectifier potassium channel activity"/>
    <property type="evidence" value="ECO:0007669"/>
    <property type="project" value="TreeGrafter"/>
</dbReference>
<dbReference type="InterPro" id="IPR028325">
    <property type="entry name" value="VG_K_chnl"/>
</dbReference>
<keyword evidence="9" id="KW-0406">Ion transport</keyword>
<dbReference type="InterPro" id="IPR011333">
    <property type="entry name" value="SKP1/BTB/POZ_sf"/>
</dbReference>
<keyword evidence="2" id="KW-0813">Transport</keyword>
<dbReference type="Proteomes" id="UP000663889">
    <property type="component" value="Unassembled WGS sequence"/>
</dbReference>
<accession>A0A814YSN4</accession>
<evidence type="ECO:0000256" key="7">
    <source>
        <dbReference type="ARBA" id="ARBA00022958"/>
    </source>
</evidence>
<evidence type="ECO:0000313" key="15">
    <source>
        <dbReference type="EMBL" id="CAF1232494.1"/>
    </source>
</evidence>
<dbReference type="PANTHER" id="PTHR11537:SF113">
    <property type="entry name" value="POTASSIUM VOLTAGE-GATED CHANNEL PROTEIN SHAKER"/>
    <property type="match status" value="1"/>
</dbReference>
<evidence type="ECO:0000256" key="9">
    <source>
        <dbReference type="ARBA" id="ARBA00023065"/>
    </source>
</evidence>
<evidence type="ECO:0000256" key="10">
    <source>
        <dbReference type="ARBA" id="ARBA00023136"/>
    </source>
</evidence>
<evidence type="ECO:0000256" key="13">
    <source>
        <dbReference type="SAM" id="Phobius"/>
    </source>
</evidence>
<feature type="transmembrane region" description="Helical" evidence="13">
    <location>
        <begin position="252"/>
        <end position="273"/>
    </location>
</feature>